<evidence type="ECO:0000313" key="2">
    <source>
        <dbReference type="Proteomes" id="UP000265618"/>
    </source>
</evidence>
<name>A0A391NID2_9EUKA</name>
<organism evidence="1 2">
    <name type="scientific">Kipferlia bialata</name>
    <dbReference type="NCBI Taxonomy" id="797122"/>
    <lineage>
        <taxon>Eukaryota</taxon>
        <taxon>Metamonada</taxon>
        <taxon>Carpediemonas-like organisms</taxon>
        <taxon>Kipferlia</taxon>
    </lineage>
</organism>
<gene>
    <name evidence="1" type="ORF">KIPB_000863</name>
</gene>
<evidence type="ECO:0000313" key="1">
    <source>
        <dbReference type="EMBL" id="GCA62051.1"/>
    </source>
</evidence>
<dbReference type="EMBL" id="BDIP01000107">
    <property type="protein sequence ID" value="GCA62051.1"/>
    <property type="molecule type" value="Genomic_DNA"/>
</dbReference>
<comment type="caution">
    <text evidence="1">The sequence shown here is derived from an EMBL/GenBank/DDBJ whole genome shotgun (WGS) entry which is preliminary data.</text>
</comment>
<dbReference type="Proteomes" id="UP000265618">
    <property type="component" value="Unassembled WGS sequence"/>
</dbReference>
<feature type="non-terminal residue" evidence="1">
    <location>
        <position position="86"/>
    </location>
</feature>
<accession>A0A391NID2</accession>
<sequence>MVGPATDPAVDGGLHATVIGRPRPFLPKELGKGHHDTLGLEQSGCVTLSDGHGHCDTYALSTVLSREASNADVYAAMERQMHMLEE</sequence>
<protein>
    <submittedName>
        <fullName evidence="1">Uncharacterized protein</fullName>
    </submittedName>
</protein>
<proteinExistence type="predicted"/>
<reference evidence="1 2" key="1">
    <citation type="journal article" date="2018" name="PLoS ONE">
        <title>The draft genome of Kipferlia bialata reveals reductive genome evolution in fornicate parasites.</title>
        <authorList>
            <person name="Tanifuji G."/>
            <person name="Takabayashi S."/>
            <person name="Kume K."/>
            <person name="Takagi M."/>
            <person name="Nakayama T."/>
            <person name="Kamikawa R."/>
            <person name="Inagaki Y."/>
            <person name="Hashimoto T."/>
        </authorList>
    </citation>
    <scope>NUCLEOTIDE SEQUENCE [LARGE SCALE GENOMIC DNA]</scope>
    <source>
        <strain evidence="1">NY0173</strain>
    </source>
</reference>
<dbReference type="AlphaFoldDB" id="A0A391NID2"/>
<keyword evidence="2" id="KW-1185">Reference proteome</keyword>